<dbReference type="CDD" id="cd00064">
    <property type="entry name" value="FU"/>
    <property type="match status" value="1"/>
</dbReference>
<dbReference type="PROSITE" id="PS01248">
    <property type="entry name" value="EGF_LAM_1"/>
    <property type="match status" value="1"/>
</dbReference>
<keyword evidence="3 4" id="KW-1015">Disulfide bond</keyword>
<dbReference type="SUPFAM" id="SSF57184">
    <property type="entry name" value="Growth factor receptor domain"/>
    <property type="match status" value="1"/>
</dbReference>
<keyword evidence="2 4" id="KW-0245">EGF-like domain</keyword>
<reference evidence="10" key="1">
    <citation type="journal article" date="2020" name="PLoS Negl. Trop. Dis.">
        <title>High-quality nuclear genome for Sarcoptes scabiei-A critical resource for a neglected parasite.</title>
        <authorList>
            <person name="Korhonen P.K."/>
            <person name="Gasser R.B."/>
            <person name="Ma G."/>
            <person name="Wang T."/>
            <person name="Stroehlein A.J."/>
            <person name="Young N.D."/>
            <person name="Ang C.S."/>
            <person name="Fernando D.D."/>
            <person name="Lu H.C."/>
            <person name="Taylor S."/>
            <person name="Reynolds S.L."/>
            <person name="Mofiz E."/>
            <person name="Najaraj S.H."/>
            <person name="Gowda H."/>
            <person name="Madugundu A."/>
            <person name="Renuse S."/>
            <person name="Holt D."/>
            <person name="Pandey A."/>
            <person name="Papenfuss A.T."/>
            <person name="Fischer K."/>
        </authorList>
    </citation>
    <scope>NUCLEOTIDE SEQUENCE [LARGE SCALE GENOMIC DNA]</scope>
</reference>
<comment type="caution">
    <text evidence="4">Lacks conserved residue(s) required for the propagation of feature annotation.</text>
</comment>
<reference evidence="9" key="3">
    <citation type="submission" date="2022-06" db="UniProtKB">
        <authorList>
            <consortium name="EnsemblMetazoa"/>
        </authorList>
    </citation>
    <scope>IDENTIFICATION</scope>
</reference>
<dbReference type="SMART" id="SM00261">
    <property type="entry name" value="FU"/>
    <property type="match status" value="2"/>
</dbReference>
<organism evidence="8">
    <name type="scientific">Sarcoptes scabiei</name>
    <name type="common">Itch mite</name>
    <name type="synonym">Acarus scabiei</name>
    <dbReference type="NCBI Taxonomy" id="52283"/>
    <lineage>
        <taxon>Eukaryota</taxon>
        <taxon>Metazoa</taxon>
        <taxon>Ecdysozoa</taxon>
        <taxon>Arthropoda</taxon>
        <taxon>Chelicerata</taxon>
        <taxon>Arachnida</taxon>
        <taxon>Acari</taxon>
        <taxon>Acariformes</taxon>
        <taxon>Sarcoptiformes</taxon>
        <taxon>Astigmata</taxon>
        <taxon>Psoroptidia</taxon>
        <taxon>Sarcoptoidea</taxon>
        <taxon>Sarcoptidae</taxon>
        <taxon>Sarcoptinae</taxon>
        <taxon>Sarcoptes</taxon>
    </lineage>
</organism>
<dbReference type="AlphaFoldDB" id="A0A834V8Z7"/>
<protein>
    <submittedName>
        <fullName evidence="8">Cysteine-rich with EGF-like domain protein 2</fullName>
    </submittedName>
</protein>
<dbReference type="SMART" id="SM00179">
    <property type="entry name" value="EGF_CA"/>
    <property type="match status" value="1"/>
</dbReference>
<evidence type="ECO:0000313" key="8">
    <source>
        <dbReference type="EMBL" id="KAF7487921.1"/>
    </source>
</evidence>
<dbReference type="PROSITE" id="PS01187">
    <property type="entry name" value="EGF_CA"/>
    <property type="match status" value="1"/>
</dbReference>
<dbReference type="OrthoDB" id="19903at2759"/>
<dbReference type="Gene3D" id="2.10.25.10">
    <property type="entry name" value="Laminin"/>
    <property type="match status" value="1"/>
</dbReference>
<evidence type="ECO:0000313" key="9">
    <source>
        <dbReference type="EnsemblMetazoa" id="KAF7487921.1"/>
    </source>
</evidence>
<name>A0A834V8Z7_SARSC</name>
<comment type="similarity">
    <text evidence="1">Belongs to the CRELD family.</text>
</comment>
<evidence type="ECO:0000259" key="7">
    <source>
        <dbReference type="PROSITE" id="PS50026"/>
    </source>
</evidence>
<dbReference type="EMBL" id="WVUK01000066">
    <property type="protein sequence ID" value="KAF7487921.1"/>
    <property type="molecule type" value="Genomic_DNA"/>
</dbReference>
<dbReference type="PROSITE" id="PS50026">
    <property type="entry name" value="EGF_3"/>
    <property type="match status" value="1"/>
</dbReference>
<keyword evidence="5" id="KW-0812">Transmembrane</keyword>
<dbReference type="InterPro" id="IPR006212">
    <property type="entry name" value="Furin_repeat"/>
</dbReference>
<feature type="domain" description="EGF-like" evidence="7">
    <location>
        <begin position="162"/>
        <end position="202"/>
    </location>
</feature>
<dbReference type="Proteomes" id="UP000070412">
    <property type="component" value="Unassembled WGS sequence"/>
</dbReference>
<keyword evidence="5" id="KW-0472">Membrane</keyword>
<dbReference type="InterPro" id="IPR009030">
    <property type="entry name" value="Growth_fac_rcpt_cys_sf"/>
</dbReference>
<evidence type="ECO:0000256" key="5">
    <source>
        <dbReference type="SAM" id="Phobius"/>
    </source>
</evidence>
<accession>A0A834V8Z7</accession>
<dbReference type="GO" id="GO:0005509">
    <property type="term" value="F:calcium ion binding"/>
    <property type="evidence" value="ECO:0007669"/>
    <property type="project" value="InterPro"/>
</dbReference>
<dbReference type="InterPro" id="IPR002049">
    <property type="entry name" value="LE_dom"/>
</dbReference>
<feature type="chain" id="PRO_5038259463" evidence="6">
    <location>
        <begin position="20"/>
        <end position="446"/>
    </location>
</feature>
<sequence length="446" mass="49626">MNLVLVWITLTSNIHLSQTNLLQTIHSNSDFSNSSLSSSSKFSSDSIKSSPSVLGRCTRCRLMTNSMFEIIRKFWTDSKGNFSKKIDFDYLQEQTCLNMKAGRDDCRSFAIENMAKIQEWWHLNTLDGANSFVVNGKNLLDLLCIDNLNVCCPEGHYGPQCSKCLGFPDRICSNNGKCAGSGTRLGNGHCICNRGYTGRNCDFCDRSFYLNQTRLEIDGTIQCLLCDLSCLGSCFDSGPKGCHVCKNGFNWSTEFGCLDIDECSNDLLDLCPSNSFCINTVGSYHCYQCDSACDGCDGDGPDSCLKCATDHILKDGVCVNPDPKPLIQPYASPLRYMTYLGMCIVTCIIFRHNIFVASAIGIAVAIYIMASEKSLETEYGQAFEKWWNKVLNAVNESYSDSNGMSRIIFFLKKFSFIKSHNCSTPLFSKTIVSQLAFLTLQTLICF</sequence>
<proteinExistence type="inferred from homology"/>
<evidence type="ECO:0000256" key="6">
    <source>
        <dbReference type="SAM" id="SignalP"/>
    </source>
</evidence>
<feature type="transmembrane region" description="Helical" evidence="5">
    <location>
        <begin position="336"/>
        <end position="369"/>
    </location>
</feature>
<keyword evidence="10" id="KW-1185">Reference proteome</keyword>
<evidence type="ECO:0000313" key="10">
    <source>
        <dbReference type="Proteomes" id="UP000070412"/>
    </source>
</evidence>
<keyword evidence="5" id="KW-1133">Transmembrane helix</keyword>
<dbReference type="EnsemblMetazoa" id="SSS_3391s_mrna">
    <property type="protein sequence ID" value="KAF7487921.1"/>
    <property type="gene ID" value="SSS_3391"/>
</dbReference>
<keyword evidence="6" id="KW-0732">Signal</keyword>
<gene>
    <name evidence="8" type="ORF">SSS_3391</name>
</gene>
<dbReference type="InterPro" id="IPR018097">
    <property type="entry name" value="EGF_Ca-bd_CS"/>
</dbReference>
<dbReference type="PROSITE" id="PS00022">
    <property type="entry name" value="EGF_1"/>
    <property type="match status" value="1"/>
</dbReference>
<dbReference type="InterPro" id="IPR000742">
    <property type="entry name" value="EGF"/>
</dbReference>
<evidence type="ECO:0000256" key="3">
    <source>
        <dbReference type="ARBA" id="ARBA00023157"/>
    </source>
</evidence>
<evidence type="ECO:0000256" key="1">
    <source>
        <dbReference type="ARBA" id="ARBA00005897"/>
    </source>
</evidence>
<evidence type="ECO:0000256" key="2">
    <source>
        <dbReference type="ARBA" id="ARBA00022536"/>
    </source>
</evidence>
<feature type="signal peptide" evidence="6">
    <location>
        <begin position="1"/>
        <end position="19"/>
    </location>
</feature>
<reference evidence="8" key="2">
    <citation type="submission" date="2020-01" db="EMBL/GenBank/DDBJ databases">
        <authorList>
            <person name="Korhonen P.K.K."/>
            <person name="Guangxu M.G."/>
            <person name="Wang T.W."/>
            <person name="Stroehlein A.J.S."/>
            <person name="Young N.D."/>
            <person name="Ang C.-S.A."/>
            <person name="Fernando D.W.F."/>
            <person name="Lu H.L."/>
            <person name="Taylor S.T."/>
            <person name="Ehtesham M.E.M."/>
            <person name="Najaraj S.H.N."/>
            <person name="Harsha G.H.G."/>
            <person name="Madugundu A.M."/>
            <person name="Renuse S.R."/>
            <person name="Holt D.H."/>
            <person name="Pandey A.P."/>
            <person name="Papenfuss A.P."/>
            <person name="Gasser R.B.G."/>
            <person name="Fischer K.F."/>
        </authorList>
    </citation>
    <scope>NUCLEOTIDE SEQUENCE</scope>
    <source>
        <strain evidence="8">SSS_KF_BRIS2020</strain>
    </source>
</reference>
<evidence type="ECO:0000256" key="4">
    <source>
        <dbReference type="PROSITE-ProRule" id="PRU00076"/>
    </source>
</evidence>
<dbReference type="InterPro" id="IPR001881">
    <property type="entry name" value="EGF-like_Ca-bd_dom"/>
</dbReference>
<feature type="disulfide bond" evidence="4">
    <location>
        <begin position="192"/>
        <end position="201"/>
    </location>
</feature>
<dbReference type="CDD" id="cd00055">
    <property type="entry name" value="EGF_Lam"/>
    <property type="match status" value="1"/>
</dbReference>
<dbReference type="CDD" id="cd00054">
    <property type="entry name" value="EGF_CA"/>
    <property type="match status" value="1"/>
</dbReference>